<dbReference type="EMBL" id="UINC01153795">
    <property type="protein sequence ID" value="SVD48710.1"/>
    <property type="molecule type" value="Genomic_DNA"/>
</dbReference>
<organism evidence="1">
    <name type="scientific">marine metagenome</name>
    <dbReference type="NCBI Taxonomy" id="408172"/>
    <lineage>
        <taxon>unclassified sequences</taxon>
        <taxon>metagenomes</taxon>
        <taxon>ecological metagenomes</taxon>
    </lineage>
</organism>
<protein>
    <submittedName>
        <fullName evidence="1">Uncharacterized protein</fullName>
    </submittedName>
</protein>
<proteinExistence type="predicted"/>
<evidence type="ECO:0000313" key="1">
    <source>
        <dbReference type="EMBL" id="SVD48710.1"/>
    </source>
</evidence>
<dbReference type="AlphaFoldDB" id="A0A382VQR0"/>
<accession>A0A382VQR0</accession>
<sequence>IKTSGETLSIVPLGATPISPDSIEADILISPPDST</sequence>
<name>A0A382VQR0_9ZZZZ</name>
<feature type="non-terminal residue" evidence="1">
    <location>
        <position position="1"/>
    </location>
</feature>
<reference evidence="1" key="1">
    <citation type="submission" date="2018-05" db="EMBL/GenBank/DDBJ databases">
        <authorList>
            <person name="Lanie J.A."/>
            <person name="Ng W.-L."/>
            <person name="Kazmierczak K.M."/>
            <person name="Andrzejewski T.M."/>
            <person name="Davidsen T.M."/>
            <person name="Wayne K.J."/>
            <person name="Tettelin H."/>
            <person name="Glass J.I."/>
            <person name="Rusch D."/>
            <person name="Podicherti R."/>
            <person name="Tsui H.-C.T."/>
            <person name="Winkler M.E."/>
        </authorList>
    </citation>
    <scope>NUCLEOTIDE SEQUENCE</scope>
</reference>
<gene>
    <name evidence="1" type="ORF">METZ01_LOCUS401564</name>
</gene>